<reference evidence="2" key="1">
    <citation type="submission" date="2023-09" db="UniProtKB">
        <authorList>
            <consortium name="Ensembl"/>
        </authorList>
    </citation>
    <scope>IDENTIFICATION</scope>
</reference>
<dbReference type="Ensembl" id="ENSCCNT00000023992.1">
    <property type="protein sequence ID" value="ENSCCNP00000018451.1"/>
    <property type="gene ID" value="ENSCCNG00000018706.1"/>
</dbReference>
<evidence type="ECO:0000256" key="1">
    <source>
        <dbReference type="SAM" id="MobiDB-lite"/>
    </source>
</evidence>
<sequence>TQPAKPGPDRAGSRGWAWAPAATAPPTRTREESEPHPLRRLRTYLQGTAGLLDSGHGPEGRSRGGRNLSQGPQVALGAWDGAGRGETLGALPRARVACRGGRGDLALPLAPGHRRRRHFAFHFVSPPPHSAVGFPDVGISRRRLRGAASGSLRRPRRLSSSLAPAGDRHAHQDARFGASRRPDSCLALSPGVSP</sequence>
<organism evidence="2">
    <name type="scientific">Castor canadensis</name>
    <name type="common">American beaver</name>
    <dbReference type="NCBI Taxonomy" id="51338"/>
    <lineage>
        <taxon>Eukaryota</taxon>
        <taxon>Metazoa</taxon>
        <taxon>Chordata</taxon>
        <taxon>Craniata</taxon>
        <taxon>Vertebrata</taxon>
        <taxon>Euteleostomi</taxon>
        <taxon>Mammalia</taxon>
        <taxon>Eutheria</taxon>
        <taxon>Euarchontoglires</taxon>
        <taxon>Glires</taxon>
        <taxon>Rodentia</taxon>
        <taxon>Castorimorpha</taxon>
        <taxon>Castoridae</taxon>
        <taxon>Castor</taxon>
    </lineage>
</organism>
<accession>A0A8C0WWH3</accession>
<protein>
    <submittedName>
        <fullName evidence="2">Uncharacterized protein</fullName>
    </submittedName>
</protein>
<feature type="compositionally biased region" description="Low complexity" evidence="1">
    <location>
        <begin position="16"/>
        <end position="27"/>
    </location>
</feature>
<feature type="region of interest" description="Disordered" evidence="1">
    <location>
        <begin position="146"/>
        <end position="194"/>
    </location>
</feature>
<dbReference type="AlphaFoldDB" id="A0A8C0WWH3"/>
<feature type="region of interest" description="Disordered" evidence="1">
    <location>
        <begin position="1"/>
        <end position="73"/>
    </location>
</feature>
<proteinExistence type="predicted"/>
<feature type="compositionally biased region" description="Basic and acidic residues" evidence="1">
    <location>
        <begin position="28"/>
        <end position="37"/>
    </location>
</feature>
<evidence type="ECO:0000313" key="2">
    <source>
        <dbReference type="Ensembl" id="ENSCCNP00000018451.1"/>
    </source>
</evidence>
<name>A0A8C0WWH3_CASCN</name>
<feature type="compositionally biased region" description="Low complexity" evidence="1">
    <location>
        <begin position="146"/>
        <end position="165"/>
    </location>
</feature>